<protein>
    <submittedName>
        <fullName evidence="1">Uncharacterized protein</fullName>
    </submittedName>
</protein>
<dbReference type="Proteomes" id="UP000466535">
    <property type="component" value="Unassembled WGS sequence"/>
</dbReference>
<dbReference type="RefSeq" id="WP_159762573.1">
    <property type="nucleotide sequence ID" value="NZ_WUUT01000001.1"/>
</dbReference>
<dbReference type="OrthoDB" id="373073at2157"/>
<proteinExistence type="predicted"/>
<evidence type="ECO:0000313" key="2">
    <source>
        <dbReference type="Proteomes" id="UP000466535"/>
    </source>
</evidence>
<dbReference type="EMBL" id="WUUT01000001">
    <property type="protein sequence ID" value="MXR50446.1"/>
    <property type="molecule type" value="Genomic_DNA"/>
</dbReference>
<accession>A0A6B0T2I8</accession>
<gene>
    <name evidence="1" type="ORF">GRX03_02345</name>
</gene>
<reference evidence="1 2" key="1">
    <citation type="submission" date="2019-12" db="EMBL/GenBank/DDBJ databases">
        <title>Isolation and characterization of three novel carbon monoxide-oxidizing members of Halobacteria from salione crusts and soils.</title>
        <authorList>
            <person name="Myers M.R."/>
            <person name="King G.M."/>
        </authorList>
    </citation>
    <scope>NUCLEOTIDE SEQUENCE [LARGE SCALE GENOMIC DNA]</scope>
    <source>
        <strain evidence="1 2">WSH3</strain>
    </source>
</reference>
<evidence type="ECO:0000313" key="1">
    <source>
        <dbReference type="EMBL" id="MXR50446.1"/>
    </source>
</evidence>
<keyword evidence="2" id="KW-1185">Reference proteome</keyword>
<sequence>MSDTDDKITELGQHALRTARVEGLRRQMDEFIQLHDSEQDLKDLRAGVDSMSELVND</sequence>
<comment type="caution">
    <text evidence="1">The sequence shown here is derived from an EMBL/GenBank/DDBJ whole genome shotgun (WGS) entry which is preliminary data.</text>
</comment>
<organism evidence="1 2">
    <name type="scientific">Halovenus carboxidivorans</name>
    <dbReference type="NCBI Taxonomy" id="2692199"/>
    <lineage>
        <taxon>Archaea</taxon>
        <taxon>Methanobacteriati</taxon>
        <taxon>Methanobacteriota</taxon>
        <taxon>Stenosarchaea group</taxon>
        <taxon>Halobacteria</taxon>
        <taxon>Halobacteriales</taxon>
        <taxon>Haloarculaceae</taxon>
        <taxon>Halovenus</taxon>
    </lineage>
</organism>
<dbReference type="AlphaFoldDB" id="A0A6B0T2I8"/>
<name>A0A6B0T2I8_9EURY</name>